<reference evidence="3 4" key="1">
    <citation type="journal article" date="2006" name="Int. J. Syst. Evol. Microbiol.">
        <title>Costertonia aggregata gen. nov., sp. nov., a mesophilic marine bacterium of the family Flavobacteriaceae, isolated from a mature biofilm.</title>
        <authorList>
            <person name="Kwon K.K."/>
            <person name="Lee Y.K."/>
            <person name="Lee H.K."/>
        </authorList>
    </citation>
    <scope>NUCLEOTIDE SEQUENCE [LARGE SCALE GENOMIC DNA]</scope>
    <source>
        <strain evidence="3 4">KCCM 42265</strain>
    </source>
</reference>
<organism evidence="3 4">
    <name type="scientific">Costertonia aggregata</name>
    <dbReference type="NCBI Taxonomy" id="343403"/>
    <lineage>
        <taxon>Bacteria</taxon>
        <taxon>Pseudomonadati</taxon>
        <taxon>Bacteroidota</taxon>
        <taxon>Flavobacteriia</taxon>
        <taxon>Flavobacteriales</taxon>
        <taxon>Flavobacteriaceae</taxon>
        <taxon>Costertonia</taxon>
    </lineage>
</organism>
<keyword evidence="4" id="KW-1185">Reference proteome</keyword>
<evidence type="ECO:0000313" key="4">
    <source>
        <dbReference type="Proteomes" id="UP000509302"/>
    </source>
</evidence>
<dbReference type="InterPro" id="IPR025665">
    <property type="entry name" value="Beta-barrel_OMP_2"/>
</dbReference>
<proteinExistence type="predicted"/>
<evidence type="ECO:0000313" key="3">
    <source>
        <dbReference type="EMBL" id="QLG45358.1"/>
    </source>
</evidence>
<dbReference type="AlphaFoldDB" id="A0A7H9APH4"/>
<feature type="chain" id="PRO_5028989518" evidence="1">
    <location>
        <begin position="25"/>
        <end position="211"/>
    </location>
</feature>
<dbReference type="EMBL" id="CP058595">
    <property type="protein sequence ID" value="QLG45358.1"/>
    <property type="molecule type" value="Genomic_DNA"/>
</dbReference>
<accession>A0A7H9APH4</accession>
<dbReference type="KEGG" id="cagg:HYG79_08360"/>
<protein>
    <submittedName>
        <fullName evidence="3">PorT family protein</fullName>
    </submittedName>
</protein>
<name>A0A7H9APH4_9FLAO</name>
<feature type="signal peptide" evidence="1">
    <location>
        <begin position="1"/>
        <end position="24"/>
    </location>
</feature>
<evidence type="ECO:0000259" key="2">
    <source>
        <dbReference type="Pfam" id="PF13568"/>
    </source>
</evidence>
<evidence type="ECO:0000256" key="1">
    <source>
        <dbReference type="SAM" id="SignalP"/>
    </source>
</evidence>
<gene>
    <name evidence="3" type="ORF">HYG79_08360</name>
</gene>
<sequence>MGKILKKALLLTLIWAFATQYCNAQNEKFGIMGGINYSRISGESPLIDVATTGRIAYNIGVYSEFAFYNGISFSPRIIFSSQGYVQELFQSENETMEIVNKFNFVNVPAIFKFRIYDELNLQIGPQVGLWLNGNAEVIKSDSGEFLGDKTKLTADSKFDFGGNLGISYKLADRFIMEVTYFHGFSDFVGFDFPVSKSKNSVFQFNIAYLIF</sequence>
<dbReference type="Proteomes" id="UP000509302">
    <property type="component" value="Chromosome"/>
</dbReference>
<dbReference type="RefSeq" id="WP_179241647.1">
    <property type="nucleotide sequence ID" value="NZ_CP058595.1"/>
</dbReference>
<feature type="domain" description="Outer membrane protein beta-barrel" evidence="2">
    <location>
        <begin position="24"/>
        <end position="187"/>
    </location>
</feature>
<dbReference type="Pfam" id="PF13568">
    <property type="entry name" value="OMP_b-brl_2"/>
    <property type="match status" value="1"/>
</dbReference>
<keyword evidence="1" id="KW-0732">Signal</keyword>